<evidence type="ECO:0000259" key="3">
    <source>
        <dbReference type="Pfam" id="PF05057"/>
    </source>
</evidence>
<feature type="region of interest" description="Disordered" evidence="2">
    <location>
        <begin position="1"/>
        <end position="22"/>
    </location>
</feature>
<reference evidence="4 5" key="1">
    <citation type="submission" date="2018-11" db="EMBL/GenBank/DDBJ databases">
        <title>Genome assembly of Steccherinum ochraceum LE-BIN_3174, the white-rot fungus of the Steccherinaceae family (The Residual Polyporoid clade, Polyporales, Basidiomycota).</title>
        <authorList>
            <person name="Fedorova T.V."/>
            <person name="Glazunova O.A."/>
            <person name="Landesman E.O."/>
            <person name="Moiseenko K.V."/>
            <person name="Psurtseva N.V."/>
            <person name="Savinova O.S."/>
            <person name="Shakhova N.V."/>
            <person name="Tyazhelova T.V."/>
            <person name="Vasina D.V."/>
        </authorList>
    </citation>
    <scope>NUCLEOTIDE SEQUENCE [LARGE SCALE GENOMIC DNA]</scope>
    <source>
        <strain evidence="4 5">LE-BIN_3174</strain>
    </source>
</reference>
<dbReference type="Gene3D" id="3.40.50.1820">
    <property type="entry name" value="alpha/beta hydrolase"/>
    <property type="match status" value="1"/>
</dbReference>
<gene>
    <name evidence="4" type="ORF">EIP91_003493</name>
</gene>
<dbReference type="EMBL" id="RWJN01000021">
    <property type="protein sequence ID" value="TCD70412.1"/>
    <property type="molecule type" value="Genomic_DNA"/>
</dbReference>
<feature type="domain" description="DUF676" evidence="3">
    <location>
        <begin position="33"/>
        <end position="184"/>
    </location>
</feature>
<dbReference type="Pfam" id="PF05057">
    <property type="entry name" value="DUF676"/>
    <property type="match status" value="1"/>
</dbReference>
<accession>A0A4R0RT62</accession>
<feature type="region of interest" description="Disordered" evidence="2">
    <location>
        <begin position="381"/>
        <end position="444"/>
    </location>
</feature>
<evidence type="ECO:0000256" key="2">
    <source>
        <dbReference type="SAM" id="MobiDB-lite"/>
    </source>
</evidence>
<dbReference type="AlphaFoldDB" id="A0A4R0RT62"/>
<proteinExistence type="inferred from homology"/>
<protein>
    <recommendedName>
        <fullName evidence="3">DUF676 domain-containing protein</fullName>
    </recommendedName>
</protein>
<feature type="compositionally biased region" description="Basic and acidic residues" evidence="2">
    <location>
        <begin position="435"/>
        <end position="444"/>
    </location>
</feature>
<comment type="similarity">
    <text evidence="1">Belongs to the putative lipase ROG1 family.</text>
</comment>
<dbReference type="PANTHER" id="PTHR47842:SF1">
    <property type="entry name" value="DUF676 DOMAIN-CONTAINING PROTEIN"/>
    <property type="match status" value="1"/>
</dbReference>
<evidence type="ECO:0000313" key="4">
    <source>
        <dbReference type="EMBL" id="TCD70412.1"/>
    </source>
</evidence>
<dbReference type="PANTHER" id="PTHR47842">
    <property type="entry name" value="EXPRESSED PROTEIN"/>
    <property type="match status" value="1"/>
</dbReference>
<comment type="caution">
    <text evidence="4">The sequence shown here is derived from an EMBL/GenBank/DDBJ whole genome shotgun (WGS) entry which is preliminary data.</text>
</comment>
<keyword evidence="5" id="KW-1185">Reference proteome</keyword>
<sequence>MAASTPEVPATPPDNIGHTEFAPSQTGPQDLLLVVFIHGFKGTDTTFGKFPERLRHVLSETIPNVVVETIVFPAYETKGELNAAVVRFADWLTNLTVQREVANGVGGGAGKAKIILCGHSMGGLLAADALIEFVRTRPDPNAPLWPNIIACLAYDTPYFGLHPHVFKNTATQAAEYVKTAQNVWSNLKFSGGKPAAPPVPPRAAPAAAITAPPAAAAQSSVWSKWAPAAYAVGGALIAGGAAATAYYRRDDVGAGYSWATDHMKYVGNLWDEKALTIRMDDMLKIEKQLGVMFRVFYSCLPPNPPQFPKARTFVILPPSAAPNARFGSYFLQAPNSVATDEISAHTGMFDAKTNDGYYELGLITAHMIRDVVITLRTLAEPVKTPSSSAPATTKTEVTIGEDEGDDDEDEDEDEEEDEDKEEEQVPHKTSVVDGASEKEKESLI</sequence>
<evidence type="ECO:0000256" key="1">
    <source>
        <dbReference type="ARBA" id="ARBA00007920"/>
    </source>
</evidence>
<dbReference type="SUPFAM" id="SSF53474">
    <property type="entry name" value="alpha/beta-Hydrolases"/>
    <property type="match status" value="1"/>
</dbReference>
<organism evidence="4 5">
    <name type="scientific">Steccherinum ochraceum</name>
    <dbReference type="NCBI Taxonomy" id="92696"/>
    <lineage>
        <taxon>Eukaryota</taxon>
        <taxon>Fungi</taxon>
        <taxon>Dikarya</taxon>
        <taxon>Basidiomycota</taxon>
        <taxon>Agaricomycotina</taxon>
        <taxon>Agaricomycetes</taxon>
        <taxon>Polyporales</taxon>
        <taxon>Steccherinaceae</taxon>
        <taxon>Steccherinum</taxon>
    </lineage>
</organism>
<dbReference type="OrthoDB" id="442243at2759"/>
<dbReference type="STRING" id="92696.A0A4R0RT62"/>
<name>A0A4R0RT62_9APHY</name>
<evidence type="ECO:0000313" key="5">
    <source>
        <dbReference type="Proteomes" id="UP000292702"/>
    </source>
</evidence>
<dbReference type="InterPro" id="IPR007751">
    <property type="entry name" value="DUF676_lipase-like"/>
</dbReference>
<dbReference type="InterPro" id="IPR029058">
    <property type="entry name" value="AB_hydrolase_fold"/>
</dbReference>
<dbReference type="Proteomes" id="UP000292702">
    <property type="component" value="Unassembled WGS sequence"/>
</dbReference>
<feature type="compositionally biased region" description="Acidic residues" evidence="2">
    <location>
        <begin position="399"/>
        <end position="422"/>
    </location>
</feature>
<feature type="compositionally biased region" description="Low complexity" evidence="2">
    <location>
        <begin position="383"/>
        <end position="395"/>
    </location>
</feature>